<dbReference type="RefSeq" id="WP_243568558.1">
    <property type="nucleotide sequence ID" value="NZ_BAAARD010000010.1"/>
</dbReference>
<evidence type="ECO:0000313" key="2">
    <source>
        <dbReference type="EMBL" id="UOE25693.1"/>
    </source>
</evidence>
<keyword evidence="1" id="KW-0732">Signal</keyword>
<feature type="chain" id="PRO_5046918517" evidence="1">
    <location>
        <begin position="33"/>
        <end position="137"/>
    </location>
</feature>
<evidence type="ECO:0000313" key="3">
    <source>
        <dbReference type="Proteomes" id="UP000831304"/>
    </source>
</evidence>
<organism evidence="2 3">
    <name type="scientific">Agromyces soli</name>
    <dbReference type="NCBI Taxonomy" id="659012"/>
    <lineage>
        <taxon>Bacteria</taxon>
        <taxon>Bacillati</taxon>
        <taxon>Actinomycetota</taxon>
        <taxon>Actinomycetes</taxon>
        <taxon>Micrococcales</taxon>
        <taxon>Microbacteriaceae</taxon>
        <taxon>Agromyces</taxon>
    </lineage>
</organism>
<dbReference type="Proteomes" id="UP000831304">
    <property type="component" value="Chromosome"/>
</dbReference>
<dbReference type="PROSITE" id="PS51257">
    <property type="entry name" value="PROKAR_LIPOPROTEIN"/>
    <property type="match status" value="1"/>
</dbReference>
<reference evidence="2 3" key="1">
    <citation type="submission" date="2022-03" db="EMBL/GenBank/DDBJ databases">
        <title>Agromyces sp. isolated from the gut of P. brevitarsis seulensis larvae.</title>
        <authorList>
            <person name="Won M."/>
            <person name="Kwon S.-W."/>
        </authorList>
    </citation>
    <scope>NUCLEOTIDE SEQUENCE [LARGE SCALE GENOMIC DNA]</scope>
    <source>
        <strain evidence="2 3">KACC 16215</strain>
    </source>
</reference>
<feature type="signal peptide" evidence="1">
    <location>
        <begin position="1"/>
        <end position="32"/>
    </location>
</feature>
<gene>
    <name evidence="2" type="ORF">MTP13_15415</name>
</gene>
<protein>
    <submittedName>
        <fullName evidence="2">Uncharacterized protein</fullName>
    </submittedName>
</protein>
<evidence type="ECO:0000256" key="1">
    <source>
        <dbReference type="SAM" id="SignalP"/>
    </source>
</evidence>
<proteinExistence type="predicted"/>
<accession>A0ABY4ARC9</accession>
<dbReference type="EMBL" id="CP094533">
    <property type="protein sequence ID" value="UOE25693.1"/>
    <property type="molecule type" value="Genomic_DNA"/>
</dbReference>
<name>A0ABY4ARC9_9MICO</name>
<keyword evidence="3" id="KW-1185">Reference proteome</keyword>
<sequence length="137" mass="13779">MRYSLSSRIAASRAGAIAAIAAALAVAGCASAPDLAPSELVGAPLDRLTGAVGDEVQLLIQDASPRLGLAASYAFDHGGDSAWTIMAICSSGSNVLEPGSVEVAVVPSESVTAEVEAELRAGDWSDATDCDGRPHRG</sequence>